<dbReference type="Gene3D" id="3.30.40.10">
    <property type="entry name" value="Zinc/RING finger domain, C3HC4 (zinc finger)"/>
    <property type="match status" value="1"/>
</dbReference>
<comment type="catalytic activity">
    <reaction evidence="1">
        <text>S-ubiquitinyl-[E2 ubiquitin-conjugating enzyme]-L-cysteine + [acceptor protein]-L-lysine = [E2 ubiquitin-conjugating enzyme]-L-cysteine + N(6)-ubiquitinyl-[acceptor protein]-L-lysine.</text>
        <dbReference type="EC" id="2.3.2.27"/>
    </reaction>
</comment>
<evidence type="ECO:0000259" key="9">
    <source>
        <dbReference type="PROSITE" id="PS51698"/>
    </source>
</evidence>
<dbReference type="InterPro" id="IPR058678">
    <property type="entry name" value="ARM_PUB"/>
</dbReference>
<dbReference type="CDD" id="cd16664">
    <property type="entry name" value="RING-Ubox_PUB"/>
    <property type="match status" value="1"/>
</dbReference>
<dbReference type="SUPFAM" id="SSF57850">
    <property type="entry name" value="RING/U-box"/>
    <property type="match status" value="1"/>
</dbReference>
<dbReference type="InterPro" id="IPR003613">
    <property type="entry name" value="Ubox_domain"/>
</dbReference>
<dbReference type="PROSITE" id="PS50176">
    <property type="entry name" value="ARM_REPEAT"/>
    <property type="match status" value="2"/>
</dbReference>
<keyword evidence="11" id="KW-1185">Reference proteome</keyword>
<dbReference type="SUPFAM" id="SSF48371">
    <property type="entry name" value="ARM repeat"/>
    <property type="match status" value="1"/>
</dbReference>
<dbReference type="PANTHER" id="PTHR23315">
    <property type="entry name" value="U BOX DOMAIN-CONTAINING"/>
    <property type="match status" value="1"/>
</dbReference>
<dbReference type="GO" id="GO:0016567">
    <property type="term" value="P:protein ubiquitination"/>
    <property type="evidence" value="ECO:0007669"/>
    <property type="project" value="InterPro"/>
</dbReference>
<dbReference type="Proteomes" id="UP001237642">
    <property type="component" value="Unassembled WGS sequence"/>
</dbReference>
<reference evidence="10" key="1">
    <citation type="submission" date="2023-02" db="EMBL/GenBank/DDBJ databases">
        <title>Genome of toxic invasive species Heracleum sosnowskyi carries increased number of genes despite the absence of recent whole-genome duplications.</title>
        <authorList>
            <person name="Schelkunov M."/>
            <person name="Shtratnikova V."/>
            <person name="Makarenko M."/>
            <person name="Klepikova A."/>
            <person name="Omelchenko D."/>
            <person name="Novikova G."/>
            <person name="Obukhova E."/>
            <person name="Bogdanov V."/>
            <person name="Penin A."/>
            <person name="Logacheva M."/>
        </authorList>
    </citation>
    <scope>NUCLEOTIDE SEQUENCE</scope>
    <source>
        <strain evidence="10">Hsosn_3</strain>
        <tissue evidence="10">Leaf</tissue>
    </source>
</reference>
<keyword evidence="5 10" id="KW-0808">Transferase</keyword>
<dbReference type="EMBL" id="JAUIZM010000004">
    <property type="protein sequence ID" value="KAK1388619.1"/>
    <property type="molecule type" value="Genomic_DNA"/>
</dbReference>
<dbReference type="GO" id="GO:0061630">
    <property type="term" value="F:ubiquitin protein ligase activity"/>
    <property type="evidence" value="ECO:0007669"/>
    <property type="project" value="UniProtKB-EC"/>
</dbReference>
<dbReference type="FunFam" id="3.30.40.10:FF:000442">
    <property type="entry name" value="RING-type E3 ubiquitin transferase"/>
    <property type="match status" value="1"/>
</dbReference>
<evidence type="ECO:0000313" key="10">
    <source>
        <dbReference type="EMBL" id="KAK1388619.1"/>
    </source>
</evidence>
<evidence type="ECO:0000256" key="6">
    <source>
        <dbReference type="ARBA" id="ARBA00022737"/>
    </source>
</evidence>
<comment type="pathway">
    <text evidence="3">Protein modification; protein ubiquitination.</text>
</comment>
<keyword evidence="7" id="KW-0833">Ubl conjugation pathway</keyword>
<dbReference type="InterPro" id="IPR045210">
    <property type="entry name" value="RING-Ubox_PUB"/>
</dbReference>
<evidence type="ECO:0000256" key="3">
    <source>
        <dbReference type="ARBA" id="ARBA00004906"/>
    </source>
</evidence>
<evidence type="ECO:0000256" key="1">
    <source>
        <dbReference type="ARBA" id="ARBA00000900"/>
    </source>
</evidence>
<keyword evidence="6" id="KW-0677">Repeat</keyword>
<dbReference type="FunFam" id="1.25.10.10:FF:000082">
    <property type="entry name" value="RING-type E3 ubiquitin transferase"/>
    <property type="match status" value="1"/>
</dbReference>
<gene>
    <name evidence="10" type="ORF">POM88_016797</name>
</gene>
<evidence type="ECO:0000256" key="5">
    <source>
        <dbReference type="ARBA" id="ARBA00022679"/>
    </source>
</evidence>
<evidence type="ECO:0000313" key="11">
    <source>
        <dbReference type="Proteomes" id="UP001237642"/>
    </source>
</evidence>
<evidence type="ECO:0000256" key="2">
    <source>
        <dbReference type="ARBA" id="ARBA00003861"/>
    </source>
</evidence>
<dbReference type="InterPro" id="IPR011989">
    <property type="entry name" value="ARM-like"/>
</dbReference>
<dbReference type="PROSITE" id="PS51698">
    <property type="entry name" value="U_BOX"/>
    <property type="match status" value="1"/>
</dbReference>
<dbReference type="InterPro" id="IPR000225">
    <property type="entry name" value="Armadillo"/>
</dbReference>
<dbReference type="InterPro" id="IPR016024">
    <property type="entry name" value="ARM-type_fold"/>
</dbReference>
<comment type="caution">
    <text evidence="10">The sequence shown here is derived from an EMBL/GenBank/DDBJ whole genome shotgun (WGS) entry which is preliminary data.</text>
</comment>
<dbReference type="Gene3D" id="1.25.10.10">
    <property type="entry name" value="Leucine-rich Repeat Variant"/>
    <property type="match status" value="2"/>
</dbReference>
<accession>A0AAD8IP92</accession>
<feature type="repeat" description="ARM" evidence="8">
    <location>
        <begin position="486"/>
        <end position="528"/>
    </location>
</feature>
<dbReference type="SMART" id="SM00504">
    <property type="entry name" value="Ubox"/>
    <property type="match status" value="1"/>
</dbReference>
<dbReference type="InterPro" id="IPR036537">
    <property type="entry name" value="Adaptor_Cbl_N_dom_sf"/>
</dbReference>
<feature type="repeat" description="ARM" evidence="8">
    <location>
        <begin position="404"/>
        <end position="441"/>
    </location>
</feature>
<dbReference type="Pfam" id="PF25368">
    <property type="entry name" value="PUB10_N"/>
    <property type="match status" value="1"/>
</dbReference>
<name>A0AAD8IP92_9APIA</name>
<dbReference type="SMART" id="SM00185">
    <property type="entry name" value="ARM"/>
    <property type="match status" value="4"/>
</dbReference>
<dbReference type="Gene3D" id="1.20.930.20">
    <property type="entry name" value="Adaptor protein Cbl, N-terminal domain"/>
    <property type="match status" value="1"/>
</dbReference>
<protein>
    <recommendedName>
        <fullName evidence="4">RING-type E3 ubiquitin transferase</fullName>
        <ecNumber evidence="4">2.3.2.27</ecNumber>
    </recommendedName>
</protein>
<dbReference type="FunFam" id="1.20.930.20:FF:000002">
    <property type="entry name" value="RING-type E3 ubiquitin transferase"/>
    <property type="match status" value="1"/>
</dbReference>
<organism evidence="10 11">
    <name type="scientific">Heracleum sosnowskyi</name>
    <dbReference type="NCBI Taxonomy" id="360622"/>
    <lineage>
        <taxon>Eukaryota</taxon>
        <taxon>Viridiplantae</taxon>
        <taxon>Streptophyta</taxon>
        <taxon>Embryophyta</taxon>
        <taxon>Tracheophyta</taxon>
        <taxon>Spermatophyta</taxon>
        <taxon>Magnoliopsida</taxon>
        <taxon>eudicotyledons</taxon>
        <taxon>Gunneridae</taxon>
        <taxon>Pentapetalae</taxon>
        <taxon>asterids</taxon>
        <taxon>campanulids</taxon>
        <taxon>Apiales</taxon>
        <taxon>Apiaceae</taxon>
        <taxon>Apioideae</taxon>
        <taxon>apioid superclade</taxon>
        <taxon>Tordylieae</taxon>
        <taxon>Tordyliinae</taxon>
        <taxon>Heracleum</taxon>
    </lineage>
</organism>
<proteinExistence type="predicted"/>
<evidence type="ECO:0000256" key="8">
    <source>
        <dbReference type="PROSITE-ProRule" id="PRU00259"/>
    </source>
</evidence>
<dbReference type="Pfam" id="PF04564">
    <property type="entry name" value="U-box"/>
    <property type="match status" value="1"/>
</dbReference>
<evidence type="ECO:0000256" key="4">
    <source>
        <dbReference type="ARBA" id="ARBA00012483"/>
    </source>
</evidence>
<dbReference type="GO" id="GO:0007166">
    <property type="term" value="P:cell surface receptor signaling pathway"/>
    <property type="evidence" value="ECO:0007669"/>
    <property type="project" value="InterPro"/>
</dbReference>
<comment type="function">
    <text evidence="2">Functions as an E3 ubiquitin ligase.</text>
</comment>
<evidence type="ECO:0000256" key="7">
    <source>
        <dbReference type="ARBA" id="ARBA00022786"/>
    </source>
</evidence>
<dbReference type="PANTHER" id="PTHR23315:SF49">
    <property type="entry name" value="RING-TYPE E3 UBIQUITIN TRANSFERASE"/>
    <property type="match status" value="1"/>
</dbReference>
<dbReference type="InterPro" id="IPR057623">
    <property type="entry name" value="PUB12-19-like_N"/>
</dbReference>
<sequence>MVAANYACLINIMMDQQQQHGDQSEVLVNELIGVIEYVKAIPDFRITQKTQSCCLVRRLKLLLPLLEEIRDLESPLPEECLVCLRKLQKAVLSGKKLLKACSVGSKIYLAFESEGVMIRFKSVYEKISQALDALPHHKLALSEEVKEQIELIREQMRRAKTRSDSQDMELAMDMIVVLSTENDRNADSASIDRLANKLGLRTVEDLNTETAAVRKLVKERRGHNAEATQQTLIVLRKFRRFSGMDEKDIFEEPVVPKALNRSPSIGTPNEFLCPISLEIMTDPVIISTGQTYERDNIQQWLDSGHRTCPKSGQPLDHLTLAPNFALKNLILQWCERNNIELPKKYAAKPPTSLEKASAEPKNRMLTLVTNLSSSRLDVQRKAVTKIRKLSKESPESRVLIAKNGGIPPLVQLLSYPDSKIQENAVTALLNLSIDEENKILISKEEPIAPIIEILQNGNIGAKENSAAALFSLSMLDENKSTIGALDGISPLVELLRTGTIRGKKDAVTALFNLALGHANKSRAIEAGIVAPLLQILKDNHLDMTDETLSILLLLSSHPEGRQQIGQLSFVETLVDFIRDGTPKNKECASAVLLELGIHNSNLLLAALQYGVYEHLVEVAQSGTDRGQRKANSILQQISNSEQI</sequence>
<dbReference type="InterPro" id="IPR013083">
    <property type="entry name" value="Znf_RING/FYVE/PHD"/>
</dbReference>
<dbReference type="Pfam" id="PF25598">
    <property type="entry name" value="ARM_PUB"/>
    <property type="match status" value="1"/>
</dbReference>
<reference evidence="10" key="2">
    <citation type="submission" date="2023-05" db="EMBL/GenBank/DDBJ databases">
        <authorList>
            <person name="Schelkunov M.I."/>
        </authorList>
    </citation>
    <scope>NUCLEOTIDE SEQUENCE</scope>
    <source>
        <strain evidence="10">Hsosn_3</strain>
        <tissue evidence="10">Leaf</tissue>
    </source>
</reference>
<dbReference type="EC" id="2.3.2.27" evidence="4"/>
<dbReference type="AlphaFoldDB" id="A0AAD8IP92"/>
<feature type="domain" description="U-box" evidence="9">
    <location>
        <begin position="266"/>
        <end position="340"/>
    </location>
</feature>